<dbReference type="EMBL" id="KZ772761">
    <property type="protein sequence ID" value="PTQ33404.1"/>
    <property type="molecule type" value="Genomic_DNA"/>
</dbReference>
<evidence type="ECO:0000313" key="2">
    <source>
        <dbReference type="Proteomes" id="UP000244005"/>
    </source>
</evidence>
<dbReference type="AlphaFoldDB" id="A0A2R6WHT3"/>
<name>A0A2R6WHT3_MARPO</name>
<dbReference type="Gramene" id="Mp3g21800.1">
    <property type="protein sequence ID" value="Mp3g21800.1.cds1"/>
    <property type="gene ID" value="Mp3g21800"/>
</dbReference>
<evidence type="ECO:0000313" key="1">
    <source>
        <dbReference type="EMBL" id="PTQ33404.1"/>
    </source>
</evidence>
<protein>
    <submittedName>
        <fullName evidence="1">Uncharacterized protein</fullName>
    </submittedName>
</protein>
<dbReference type="Proteomes" id="UP000244005">
    <property type="component" value="Unassembled WGS sequence"/>
</dbReference>
<gene>
    <name evidence="1" type="ORF">MARPO_0089s0036</name>
</gene>
<proteinExistence type="predicted"/>
<accession>A0A2R6WHT3</accession>
<reference evidence="2" key="1">
    <citation type="journal article" date="2017" name="Cell">
        <title>Insights into land plant evolution garnered from the Marchantia polymorpha genome.</title>
        <authorList>
            <person name="Bowman J.L."/>
            <person name="Kohchi T."/>
            <person name="Yamato K.T."/>
            <person name="Jenkins J."/>
            <person name="Shu S."/>
            <person name="Ishizaki K."/>
            <person name="Yamaoka S."/>
            <person name="Nishihama R."/>
            <person name="Nakamura Y."/>
            <person name="Berger F."/>
            <person name="Adam C."/>
            <person name="Aki S.S."/>
            <person name="Althoff F."/>
            <person name="Araki T."/>
            <person name="Arteaga-Vazquez M.A."/>
            <person name="Balasubrmanian S."/>
            <person name="Barry K."/>
            <person name="Bauer D."/>
            <person name="Boehm C.R."/>
            <person name="Briginshaw L."/>
            <person name="Caballero-Perez J."/>
            <person name="Catarino B."/>
            <person name="Chen F."/>
            <person name="Chiyoda S."/>
            <person name="Chovatia M."/>
            <person name="Davies K.M."/>
            <person name="Delmans M."/>
            <person name="Demura T."/>
            <person name="Dierschke T."/>
            <person name="Dolan L."/>
            <person name="Dorantes-Acosta A.E."/>
            <person name="Eklund D.M."/>
            <person name="Florent S.N."/>
            <person name="Flores-Sandoval E."/>
            <person name="Fujiyama A."/>
            <person name="Fukuzawa H."/>
            <person name="Galik B."/>
            <person name="Grimanelli D."/>
            <person name="Grimwood J."/>
            <person name="Grossniklaus U."/>
            <person name="Hamada T."/>
            <person name="Haseloff J."/>
            <person name="Hetherington A.J."/>
            <person name="Higo A."/>
            <person name="Hirakawa Y."/>
            <person name="Hundley H.N."/>
            <person name="Ikeda Y."/>
            <person name="Inoue K."/>
            <person name="Inoue S.I."/>
            <person name="Ishida S."/>
            <person name="Jia Q."/>
            <person name="Kakita M."/>
            <person name="Kanazawa T."/>
            <person name="Kawai Y."/>
            <person name="Kawashima T."/>
            <person name="Kennedy M."/>
            <person name="Kinose K."/>
            <person name="Kinoshita T."/>
            <person name="Kohara Y."/>
            <person name="Koide E."/>
            <person name="Komatsu K."/>
            <person name="Kopischke S."/>
            <person name="Kubo M."/>
            <person name="Kyozuka J."/>
            <person name="Lagercrantz U."/>
            <person name="Lin S.S."/>
            <person name="Lindquist E."/>
            <person name="Lipzen A.M."/>
            <person name="Lu C.W."/>
            <person name="De Luna E."/>
            <person name="Martienssen R.A."/>
            <person name="Minamino N."/>
            <person name="Mizutani M."/>
            <person name="Mizutani M."/>
            <person name="Mochizuki N."/>
            <person name="Monte I."/>
            <person name="Mosher R."/>
            <person name="Nagasaki H."/>
            <person name="Nakagami H."/>
            <person name="Naramoto S."/>
            <person name="Nishitani K."/>
            <person name="Ohtani M."/>
            <person name="Okamoto T."/>
            <person name="Okumura M."/>
            <person name="Phillips J."/>
            <person name="Pollak B."/>
            <person name="Reinders A."/>
            <person name="Rovekamp M."/>
            <person name="Sano R."/>
            <person name="Sawa S."/>
            <person name="Schmid M.W."/>
            <person name="Shirakawa M."/>
            <person name="Solano R."/>
            <person name="Spunde A."/>
            <person name="Suetsugu N."/>
            <person name="Sugano S."/>
            <person name="Sugiyama A."/>
            <person name="Sun R."/>
            <person name="Suzuki Y."/>
            <person name="Takenaka M."/>
            <person name="Takezawa D."/>
            <person name="Tomogane H."/>
            <person name="Tsuzuki M."/>
            <person name="Ueda T."/>
            <person name="Umeda M."/>
            <person name="Ward J.M."/>
            <person name="Watanabe Y."/>
            <person name="Yazaki K."/>
            <person name="Yokoyama R."/>
            <person name="Yoshitake Y."/>
            <person name="Yotsui I."/>
            <person name="Zachgo S."/>
            <person name="Schmutz J."/>
        </authorList>
    </citation>
    <scope>NUCLEOTIDE SEQUENCE [LARGE SCALE GENOMIC DNA]</scope>
    <source>
        <strain evidence="2">Tak-1</strain>
    </source>
</reference>
<organism evidence="1 2">
    <name type="scientific">Marchantia polymorpha</name>
    <name type="common">Common liverwort</name>
    <name type="synonym">Marchantia aquatica</name>
    <dbReference type="NCBI Taxonomy" id="3197"/>
    <lineage>
        <taxon>Eukaryota</taxon>
        <taxon>Viridiplantae</taxon>
        <taxon>Streptophyta</taxon>
        <taxon>Embryophyta</taxon>
        <taxon>Marchantiophyta</taxon>
        <taxon>Marchantiopsida</taxon>
        <taxon>Marchantiidae</taxon>
        <taxon>Marchantiales</taxon>
        <taxon>Marchantiaceae</taxon>
        <taxon>Marchantia</taxon>
    </lineage>
</organism>
<keyword evidence="2" id="KW-1185">Reference proteome</keyword>
<sequence>MLARHRNIRPEAVLIRFASWNSCEVELFRAYLPRKHVPLKKECLYSLRFWLECPPAAAAETGHFANCSCPWPNEGYEGLDAPGIRSSVLSQSE</sequence>